<comment type="caution">
    <text evidence="1">The sequence shown here is derived from an EMBL/GenBank/DDBJ whole genome shotgun (WGS) entry which is preliminary data.</text>
</comment>
<protein>
    <submittedName>
        <fullName evidence="1">Uncharacterized protein</fullName>
    </submittedName>
</protein>
<dbReference type="Proteomes" id="UP000271624">
    <property type="component" value="Unassembled WGS sequence"/>
</dbReference>
<gene>
    <name evidence="1" type="ORF">DSM106972_004630</name>
</gene>
<reference evidence="1" key="1">
    <citation type="submission" date="2018-12" db="EMBL/GenBank/DDBJ databases">
        <authorList>
            <person name="Will S."/>
            <person name="Neumann-Schaal M."/>
            <person name="Henke P."/>
        </authorList>
    </citation>
    <scope>NUCLEOTIDE SEQUENCE</scope>
    <source>
        <strain evidence="1">PCC 7102</strain>
    </source>
</reference>
<accession>A0A433VV55</accession>
<dbReference type="AlphaFoldDB" id="A0A433VV55"/>
<keyword evidence="2" id="KW-1185">Reference proteome</keyword>
<organism evidence="1 2">
    <name type="scientific">Dulcicalothrix desertica PCC 7102</name>
    <dbReference type="NCBI Taxonomy" id="232991"/>
    <lineage>
        <taxon>Bacteria</taxon>
        <taxon>Bacillati</taxon>
        <taxon>Cyanobacteriota</taxon>
        <taxon>Cyanophyceae</taxon>
        <taxon>Nostocales</taxon>
        <taxon>Calotrichaceae</taxon>
        <taxon>Dulcicalothrix</taxon>
    </lineage>
</organism>
<proteinExistence type="predicted"/>
<evidence type="ECO:0000313" key="2">
    <source>
        <dbReference type="Proteomes" id="UP000271624"/>
    </source>
</evidence>
<evidence type="ECO:0000313" key="1">
    <source>
        <dbReference type="EMBL" id="RUT09968.1"/>
    </source>
</evidence>
<name>A0A433VV55_9CYAN</name>
<sequence>MIMDLTNLKWTKNITPLDNEQWAYSNYERGDLFKLNWKKNKINANKPVLPELAC</sequence>
<reference evidence="1" key="2">
    <citation type="journal article" date="2019" name="Genome Biol. Evol.">
        <title>Day and night: Metabolic profiles and evolutionary relationships of six axenic non-marine cyanobacteria.</title>
        <authorList>
            <person name="Will S.E."/>
            <person name="Henke P."/>
            <person name="Boedeker C."/>
            <person name="Huang S."/>
            <person name="Brinkmann H."/>
            <person name="Rohde M."/>
            <person name="Jarek M."/>
            <person name="Friedl T."/>
            <person name="Seufert S."/>
            <person name="Schumacher M."/>
            <person name="Overmann J."/>
            <person name="Neumann-Schaal M."/>
            <person name="Petersen J."/>
        </authorList>
    </citation>
    <scope>NUCLEOTIDE SEQUENCE [LARGE SCALE GENOMIC DNA]</scope>
    <source>
        <strain evidence="1">PCC 7102</strain>
    </source>
</reference>
<dbReference type="EMBL" id="RSCL01000001">
    <property type="protein sequence ID" value="RUT09968.1"/>
    <property type="molecule type" value="Genomic_DNA"/>
</dbReference>